<dbReference type="SUPFAM" id="SSF48452">
    <property type="entry name" value="TPR-like"/>
    <property type="match status" value="1"/>
</dbReference>
<dbReference type="Gene3D" id="1.10.10.10">
    <property type="entry name" value="Winged helix-like DNA-binding domain superfamily/Winged helix DNA-binding domain"/>
    <property type="match status" value="1"/>
</dbReference>
<proteinExistence type="predicted"/>
<feature type="domain" description="Bacterial transcriptional activator" evidence="2">
    <location>
        <begin position="133"/>
        <end position="274"/>
    </location>
</feature>
<keyword evidence="4" id="KW-1185">Reference proteome</keyword>
<dbReference type="Proteomes" id="UP001422759">
    <property type="component" value="Unassembled WGS sequence"/>
</dbReference>
<name>A0ABP5L974_9ACTN</name>
<evidence type="ECO:0000256" key="1">
    <source>
        <dbReference type="ARBA" id="ARBA00023012"/>
    </source>
</evidence>
<dbReference type="Pfam" id="PF03704">
    <property type="entry name" value="BTAD"/>
    <property type="match status" value="1"/>
</dbReference>
<keyword evidence="1" id="KW-0902">Two-component regulatory system</keyword>
<dbReference type="InterPro" id="IPR051677">
    <property type="entry name" value="AfsR-DnrI-RedD_regulator"/>
</dbReference>
<dbReference type="InterPro" id="IPR036388">
    <property type="entry name" value="WH-like_DNA-bd_sf"/>
</dbReference>
<sequence length="289" mass="30368">MGTDGRRRDPPGCGAGRQVFAGAALGAPRAAPAQAPHPPGRSSVQIDLLGGFRLLVADVPVPVPAASERLLAFAALHRHAMPRAFVAGTLWPETSDCRALANLRSVLARLGISGRSALEIRPGEICLAQRVAVDLHRARELALHVLDPATPGEDLGPAGLGLTGLPLELLPGWYDDWILAEAENWRQLSLQTLEVLSGKLVRARQFAGAVTAASAAVRADPLRESAQAALVRAHLAEGNQSEAVRAFRRYECLLRDELGLRPTALLSGLVTGLCGDPHPGVGGAVGRGR</sequence>
<dbReference type="InterPro" id="IPR005158">
    <property type="entry name" value="BTAD"/>
</dbReference>
<dbReference type="PANTHER" id="PTHR35807">
    <property type="entry name" value="TRANSCRIPTIONAL REGULATOR REDD-RELATED"/>
    <property type="match status" value="1"/>
</dbReference>
<dbReference type="Gene3D" id="1.25.40.10">
    <property type="entry name" value="Tetratricopeptide repeat domain"/>
    <property type="match status" value="1"/>
</dbReference>
<comment type="caution">
    <text evidence="3">The sequence shown here is derived from an EMBL/GenBank/DDBJ whole genome shotgun (WGS) entry which is preliminary data.</text>
</comment>
<evidence type="ECO:0000313" key="3">
    <source>
        <dbReference type="EMBL" id="GAA2143602.1"/>
    </source>
</evidence>
<protein>
    <recommendedName>
        <fullName evidence="2">Bacterial transcriptional activator domain-containing protein</fullName>
    </recommendedName>
</protein>
<dbReference type="InterPro" id="IPR011990">
    <property type="entry name" value="TPR-like_helical_dom_sf"/>
</dbReference>
<dbReference type="EMBL" id="BAAANT010000014">
    <property type="protein sequence ID" value="GAA2143602.1"/>
    <property type="molecule type" value="Genomic_DNA"/>
</dbReference>
<accession>A0ABP5L974</accession>
<gene>
    <name evidence="3" type="ORF">GCM10009760_30200</name>
</gene>
<evidence type="ECO:0000259" key="2">
    <source>
        <dbReference type="SMART" id="SM01043"/>
    </source>
</evidence>
<dbReference type="SMART" id="SM01043">
    <property type="entry name" value="BTAD"/>
    <property type="match status" value="1"/>
</dbReference>
<reference evidence="4" key="1">
    <citation type="journal article" date="2019" name="Int. J. Syst. Evol. Microbiol.">
        <title>The Global Catalogue of Microorganisms (GCM) 10K type strain sequencing project: providing services to taxonomists for standard genome sequencing and annotation.</title>
        <authorList>
            <consortium name="The Broad Institute Genomics Platform"/>
            <consortium name="The Broad Institute Genome Sequencing Center for Infectious Disease"/>
            <person name="Wu L."/>
            <person name="Ma J."/>
        </authorList>
    </citation>
    <scope>NUCLEOTIDE SEQUENCE [LARGE SCALE GENOMIC DNA]</scope>
    <source>
        <strain evidence="4">JCM 14560</strain>
    </source>
</reference>
<evidence type="ECO:0000313" key="4">
    <source>
        <dbReference type="Proteomes" id="UP001422759"/>
    </source>
</evidence>
<dbReference type="RefSeq" id="WP_344465013.1">
    <property type="nucleotide sequence ID" value="NZ_BAAANT010000014.1"/>
</dbReference>
<organism evidence="3 4">
    <name type="scientific">Kitasatospora kazusensis</name>
    <dbReference type="NCBI Taxonomy" id="407974"/>
    <lineage>
        <taxon>Bacteria</taxon>
        <taxon>Bacillati</taxon>
        <taxon>Actinomycetota</taxon>
        <taxon>Actinomycetes</taxon>
        <taxon>Kitasatosporales</taxon>
        <taxon>Streptomycetaceae</taxon>
        <taxon>Kitasatospora</taxon>
    </lineage>
</organism>